<evidence type="ECO:0000313" key="5">
    <source>
        <dbReference type="Proteomes" id="UP000442694"/>
    </source>
</evidence>
<comment type="caution">
    <text evidence="4">The sequence shown here is derived from an EMBL/GenBank/DDBJ whole genome shotgun (WGS) entry which is preliminary data.</text>
</comment>
<dbReference type="AlphaFoldDB" id="A0A833N508"/>
<dbReference type="PANTHER" id="PTHR42866">
    <property type="entry name" value="3-DEOXY-MANNO-OCTULOSONATE CYTIDYLYLTRANSFERASE"/>
    <property type="match status" value="1"/>
</dbReference>
<dbReference type="RefSeq" id="WP_152213069.1">
    <property type="nucleotide sequence ID" value="NZ_WFLN01000007.1"/>
</dbReference>
<reference evidence="4 5" key="1">
    <citation type="submission" date="2019-10" db="EMBL/GenBank/DDBJ databases">
        <title>New genus of Silvanigrellaceae.</title>
        <authorList>
            <person name="Pitt A."/>
            <person name="Hahn M.W."/>
        </authorList>
    </citation>
    <scope>NUCLEOTIDE SEQUENCE [LARGE SCALE GENOMIC DNA]</scope>
    <source>
        <strain evidence="4 5">33A1-SZDP</strain>
    </source>
</reference>
<name>A0A833N508_9BACT</name>
<gene>
    <name evidence="4" type="primary">kdsB</name>
    <name evidence="4" type="ORF">GCL57_09230</name>
</gene>
<dbReference type="GO" id="GO:0008690">
    <property type="term" value="F:3-deoxy-manno-octulosonate cytidylyltransferase activity"/>
    <property type="evidence" value="ECO:0007669"/>
    <property type="project" value="UniProtKB-EC"/>
</dbReference>
<dbReference type="EC" id="2.7.7.38" evidence="4"/>
<sequence length="282" mass="32068">MLNSNNKNSVYIVIPARFASTRLPGKPLLKIGKHSMIARVIQQAQLFLNRLSQNNLIKDVHLVVATDHEEILSEAKKLNAIAVLTDSNLKNGTERVYSALKKIHNEKPISNQDIILNIQGDEPFFSIDDVENLIIQMLHKSEISMGTLAFKRKNTQMFFESSVVKVVCDKNQNALYFSRSPIPYPKELLGASGNSWLENIKDIKKEITFLHHVGVYAFRFQTICQFVENLLNSELEFLESLEQLRALEAGWKIYVSEAQNEPFGIDTPEDLEKAQIIAQKLD</sequence>
<dbReference type="GO" id="GO:0005829">
    <property type="term" value="C:cytosol"/>
    <property type="evidence" value="ECO:0007669"/>
    <property type="project" value="TreeGrafter"/>
</dbReference>
<evidence type="ECO:0000256" key="2">
    <source>
        <dbReference type="ARBA" id="ARBA00022695"/>
    </source>
</evidence>
<dbReference type="GO" id="GO:0009103">
    <property type="term" value="P:lipopolysaccharide biosynthetic process"/>
    <property type="evidence" value="ECO:0007669"/>
    <property type="project" value="UniProtKB-KW"/>
</dbReference>
<dbReference type="InterPro" id="IPR003329">
    <property type="entry name" value="Cytidylyl_trans"/>
</dbReference>
<dbReference type="NCBIfam" id="NF003952">
    <property type="entry name" value="PRK05450.1-5"/>
    <property type="match status" value="1"/>
</dbReference>
<dbReference type="InterPro" id="IPR029044">
    <property type="entry name" value="Nucleotide-diphossugar_trans"/>
</dbReference>
<organism evidence="4 5">
    <name type="scientific">Fluviispira multicolorata</name>
    <dbReference type="NCBI Taxonomy" id="2654512"/>
    <lineage>
        <taxon>Bacteria</taxon>
        <taxon>Pseudomonadati</taxon>
        <taxon>Bdellovibrionota</taxon>
        <taxon>Oligoflexia</taxon>
        <taxon>Silvanigrellales</taxon>
        <taxon>Silvanigrellaceae</taxon>
        <taxon>Fluviispira</taxon>
    </lineage>
</organism>
<dbReference type="NCBIfam" id="TIGR00466">
    <property type="entry name" value="kdsB"/>
    <property type="match status" value="1"/>
</dbReference>
<dbReference type="SUPFAM" id="SSF53448">
    <property type="entry name" value="Nucleotide-diphospho-sugar transferases"/>
    <property type="match status" value="1"/>
</dbReference>
<proteinExistence type="predicted"/>
<keyword evidence="2 4" id="KW-0548">Nucleotidyltransferase</keyword>
<accession>A0A833N508</accession>
<dbReference type="InterPro" id="IPR004528">
    <property type="entry name" value="KdsB"/>
</dbReference>
<keyword evidence="1 4" id="KW-0808">Transferase</keyword>
<dbReference type="Pfam" id="PF02348">
    <property type="entry name" value="CTP_transf_3"/>
    <property type="match status" value="1"/>
</dbReference>
<protein>
    <submittedName>
        <fullName evidence="4">3-deoxy-manno-octulosonate cytidylyltransferase</fullName>
        <ecNumber evidence="4">2.7.7.38</ecNumber>
    </submittedName>
</protein>
<keyword evidence="3" id="KW-0448">Lipopolysaccharide biosynthesis</keyword>
<dbReference type="CDD" id="cd02517">
    <property type="entry name" value="CMP-KDO-Synthetase"/>
    <property type="match status" value="1"/>
</dbReference>
<dbReference type="PANTHER" id="PTHR42866:SF2">
    <property type="entry name" value="3-DEOXY-MANNO-OCTULOSONATE CYTIDYLYLTRANSFERASE, MITOCHONDRIAL"/>
    <property type="match status" value="1"/>
</dbReference>
<dbReference type="EMBL" id="WFLN01000007">
    <property type="protein sequence ID" value="KAB8029717.1"/>
    <property type="molecule type" value="Genomic_DNA"/>
</dbReference>
<evidence type="ECO:0000256" key="1">
    <source>
        <dbReference type="ARBA" id="ARBA00022679"/>
    </source>
</evidence>
<dbReference type="Proteomes" id="UP000442694">
    <property type="component" value="Unassembled WGS sequence"/>
</dbReference>
<keyword evidence="5" id="KW-1185">Reference proteome</keyword>
<evidence type="ECO:0000313" key="4">
    <source>
        <dbReference type="EMBL" id="KAB8029717.1"/>
    </source>
</evidence>
<dbReference type="Gene3D" id="3.90.550.10">
    <property type="entry name" value="Spore Coat Polysaccharide Biosynthesis Protein SpsA, Chain A"/>
    <property type="match status" value="1"/>
</dbReference>
<evidence type="ECO:0000256" key="3">
    <source>
        <dbReference type="ARBA" id="ARBA00022985"/>
    </source>
</evidence>